<keyword evidence="2" id="KW-1185">Reference proteome</keyword>
<evidence type="ECO:0000313" key="1">
    <source>
        <dbReference type="EMBL" id="MCY1008796.1"/>
    </source>
</evidence>
<dbReference type="InterPro" id="IPR011256">
    <property type="entry name" value="Reg_factor_effector_dom_sf"/>
</dbReference>
<dbReference type="InterPro" id="IPR006917">
    <property type="entry name" value="SOUL_heme-bd"/>
</dbReference>
<sequence>MLTKIPFTELLKSVPGFFGIRLEEQPKYEVVETIDDVEIRHYKPALLARLTIEGEHDKAVDEAFDRLARYIFGENSKQIRMSMTVPVEQHAEGERMAMTSPVLQKPGGRGWTVAFFLSNDLFTSEAPRPDDPAIELIHEPARTVAALRYRGNSSENKREDSRQRLLAALAKNPRWRIAEDVYWAQYDAPFTLPFAKRNEALVELEPR</sequence>
<proteinExistence type="predicted"/>
<evidence type="ECO:0000313" key="2">
    <source>
        <dbReference type="Proteomes" id="UP001150924"/>
    </source>
</evidence>
<dbReference type="SUPFAM" id="SSF55136">
    <property type="entry name" value="Probable bacterial effector-binding domain"/>
    <property type="match status" value="1"/>
</dbReference>
<dbReference type="Gene3D" id="3.20.80.10">
    <property type="entry name" value="Regulatory factor, effector binding domain"/>
    <property type="match status" value="1"/>
</dbReference>
<dbReference type="RefSeq" id="WP_267771411.1">
    <property type="nucleotide sequence ID" value="NZ_JAPNKE010000002.1"/>
</dbReference>
<name>A0A9X3EZH4_9BACT</name>
<accession>A0A9X3EZH4</accession>
<organism evidence="1 2">
    <name type="scientific">Nannocystis pusilla</name>
    <dbReference type="NCBI Taxonomy" id="889268"/>
    <lineage>
        <taxon>Bacteria</taxon>
        <taxon>Pseudomonadati</taxon>
        <taxon>Myxococcota</taxon>
        <taxon>Polyangia</taxon>
        <taxon>Nannocystales</taxon>
        <taxon>Nannocystaceae</taxon>
        <taxon>Nannocystis</taxon>
    </lineage>
</organism>
<dbReference type="PANTHER" id="PTHR11220:SF58">
    <property type="entry name" value="SOUL HEME-BINDING FAMILY PROTEIN"/>
    <property type="match status" value="1"/>
</dbReference>
<dbReference type="EMBL" id="JAPNKE010000002">
    <property type="protein sequence ID" value="MCY1008796.1"/>
    <property type="molecule type" value="Genomic_DNA"/>
</dbReference>
<protein>
    <submittedName>
        <fullName evidence="1">Heme-binding protein</fullName>
    </submittedName>
</protein>
<reference evidence="1" key="1">
    <citation type="submission" date="2022-11" db="EMBL/GenBank/DDBJ databases">
        <title>Minimal conservation of predation-associated metabolite biosynthetic gene clusters underscores biosynthetic potential of Myxococcota including descriptions for ten novel species: Archangium lansinium sp. nov., Myxococcus landrumus sp. nov., Nannocystis bai.</title>
        <authorList>
            <person name="Ahearne A."/>
            <person name="Stevens C."/>
            <person name="Phillips K."/>
        </authorList>
    </citation>
    <scope>NUCLEOTIDE SEQUENCE</scope>
    <source>
        <strain evidence="1">Na p29</strain>
    </source>
</reference>
<dbReference type="PANTHER" id="PTHR11220">
    <property type="entry name" value="HEME-BINDING PROTEIN-RELATED"/>
    <property type="match status" value="1"/>
</dbReference>
<dbReference type="Proteomes" id="UP001150924">
    <property type="component" value="Unassembled WGS sequence"/>
</dbReference>
<gene>
    <name evidence="1" type="ORF">OV079_25210</name>
</gene>
<dbReference type="AlphaFoldDB" id="A0A9X3EZH4"/>
<comment type="caution">
    <text evidence="1">The sequence shown here is derived from an EMBL/GenBank/DDBJ whole genome shotgun (WGS) entry which is preliminary data.</text>
</comment>
<dbReference type="Pfam" id="PF04832">
    <property type="entry name" value="SOUL"/>
    <property type="match status" value="1"/>
</dbReference>